<feature type="transmembrane region" description="Helical" evidence="9">
    <location>
        <begin position="407"/>
        <end position="432"/>
    </location>
</feature>
<dbReference type="Proteomes" id="UP000198341">
    <property type="component" value="Chromosome 12"/>
</dbReference>
<evidence type="ECO:0000256" key="4">
    <source>
        <dbReference type="ARBA" id="ARBA00022597"/>
    </source>
</evidence>
<keyword evidence="12" id="KW-1185">Reference proteome</keyword>
<dbReference type="EMBL" id="FO082267">
    <property type="protein sequence ID" value="CCO19025.1"/>
    <property type="molecule type" value="Genomic_DNA"/>
</dbReference>
<keyword evidence="4" id="KW-0762">Sugar transport</keyword>
<dbReference type="SUPFAM" id="SSF103473">
    <property type="entry name" value="MFS general substrate transporter"/>
    <property type="match status" value="1"/>
</dbReference>
<protein>
    <recommendedName>
        <fullName evidence="10">Major facilitator superfamily (MFS) profile domain-containing protein</fullName>
    </recommendedName>
</protein>
<evidence type="ECO:0000259" key="10">
    <source>
        <dbReference type="PROSITE" id="PS50850"/>
    </source>
</evidence>
<gene>
    <name evidence="11" type="ordered locus">Bathy12g01420</name>
</gene>
<evidence type="ECO:0000313" key="11">
    <source>
        <dbReference type="EMBL" id="CCO19025.1"/>
    </source>
</evidence>
<dbReference type="RefSeq" id="XP_007509910.1">
    <property type="nucleotide sequence ID" value="XM_007509848.1"/>
</dbReference>
<evidence type="ECO:0000256" key="6">
    <source>
        <dbReference type="ARBA" id="ARBA00022989"/>
    </source>
</evidence>
<name>K8F2J6_9CHLO</name>
<comment type="subcellular location">
    <subcellularLocation>
        <location evidence="1">Membrane</location>
        <topology evidence="1">Multi-pass membrane protein</topology>
    </subcellularLocation>
</comment>
<dbReference type="AlphaFoldDB" id="K8F2J6"/>
<sequence>MKKNFPVGTRYLINRNGGKNFSIEKYRWSVLGLTFLSYTMYHATRKPPSIVKSVLNPDSTQRELGRDGWEPFSGPDGNSLLGSIDVSFLAAYSIGMFFSGHIGDSMDLRKFLTIGMIGSGFFVCLFGMAYFWDIHSMYYFVPVQIMAGVFQSTGWPSVVSVVGNWFGKSKRGLIMGIWNAHTSVGNILGSLIAARCLRDSNWGMSFIIPGILMAVSGLFINLFLVVDPEDAGHASPHDTSSHQEGGDISEDRIALTSAAGGGESMSSMASSDDERASTPGLGGSSRSGFVERHQSEAVGFRAALRIPGVVTFSLCLFFTKLVAYTFLYWLPFYIERTEIGGEYLSAAKAGELSTLFDIGGVVGGILAGYLSDKYNARSMVSAGFVYASIPVLYLYREYGSLSMNVNIGFMMLAGVLVNGPYALITTAVSADLGTHESLKGNAKALATVTAIIDGTGSIGAAIGPMLTGYISSRTNDWNNVFYMLYTADLVAGLLLTRLVLKEIRTMVAL</sequence>
<evidence type="ECO:0000256" key="3">
    <source>
        <dbReference type="ARBA" id="ARBA00022448"/>
    </source>
</evidence>
<feature type="domain" description="Major facilitator superfamily (MFS) profile" evidence="10">
    <location>
        <begin position="30"/>
        <end position="504"/>
    </location>
</feature>
<dbReference type="InterPro" id="IPR011701">
    <property type="entry name" value="MFS"/>
</dbReference>
<evidence type="ECO:0000256" key="5">
    <source>
        <dbReference type="ARBA" id="ARBA00022692"/>
    </source>
</evidence>
<feature type="transmembrane region" description="Helical" evidence="9">
    <location>
        <begin position="482"/>
        <end position="500"/>
    </location>
</feature>
<dbReference type="PIRSF" id="PIRSF002808">
    <property type="entry name" value="Hexose_phosphate_transp"/>
    <property type="match status" value="1"/>
</dbReference>
<accession>K8F2J6</accession>
<dbReference type="GO" id="GO:0016020">
    <property type="term" value="C:membrane"/>
    <property type="evidence" value="ECO:0007669"/>
    <property type="project" value="UniProtKB-SubCell"/>
</dbReference>
<feature type="transmembrane region" description="Helical" evidence="9">
    <location>
        <begin position="309"/>
        <end position="332"/>
    </location>
</feature>
<comment type="similarity">
    <text evidence="2">Belongs to the major facilitator superfamily. Organophosphate:Pi antiporter (OPA) (TC 2.A.1.4) family.</text>
</comment>
<dbReference type="InterPro" id="IPR036259">
    <property type="entry name" value="MFS_trans_sf"/>
</dbReference>
<proteinExistence type="inferred from homology"/>
<feature type="transmembrane region" description="Helical" evidence="9">
    <location>
        <begin position="111"/>
        <end position="132"/>
    </location>
</feature>
<evidence type="ECO:0000256" key="8">
    <source>
        <dbReference type="SAM" id="MobiDB-lite"/>
    </source>
</evidence>
<evidence type="ECO:0000256" key="9">
    <source>
        <dbReference type="SAM" id="Phobius"/>
    </source>
</evidence>
<dbReference type="Gene3D" id="1.20.1250.20">
    <property type="entry name" value="MFS general substrate transporter like domains"/>
    <property type="match status" value="2"/>
</dbReference>
<dbReference type="eggNOG" id="KOG2533">
    <property type="taxonomic scope" value="Eukaryota"/>
</dbReference>
<dbReference type="GeneID" id="19012618"/>
<feature type="transmembrane region" description="Helical" evidence="9">
    <location>
        <begin position="444"/>
        <end position="470"/>
    </location>
</feature>
<reference evidence="11 12" key="1">
    <citation type="submission" date="2011-10" db="EMBL/GenBank/DDBJ databases">
        <authorList>
            <person name="Genoscope - CEA"/>
        </authorList>
    </citation>
    <scope>NUCLEOTIDE SEQUENCE [LARGE SCALE GENOMIC DNA]</scope>
    <source>
        <strain evidence="11 12">RCC 1105</strain>
    </source>
</reference>
<dbReference type="PANTHER" id="PTHR43184:SF12">
    <property type="entry name" value="SUGAR PHOSPHATE EXCHANGER 3"/>
    <property type="match status" value="1"/>
</dbReference>
<feature type="region of interest" description="Disordered" evidence="8">
    <location>
        <begin position="260"/>
        <end position="288"/>
    </location>
</feature>
<dbReference type="STRING" id="41875.K8F2J6"/>
<keyword evidence="5 9" id="KW-0812">Transmembrane</keyword>
<evidence type="ECO:0000256" key="1">
    <source>
        <dbReference type="ARBA" id="ARBA00004141"/>
    </source>
</evidence>
<dbReference type="GO" id="GO:0055062">
    <property type="term" value="P:phosphate ion homeostasis"/>
    <property type="evidence" value="ECO:0007669"/>
    <property type="project" value="UniProtKB-ARBA"/>
</dbReference>
<dbReference type="InterPro" id="IPR020846">
    <property type="entry name" value="MFS_dom"/>
</dbReference>
<keyword evidence="7 9" id="KW-0472">Membrane</keyword>
<dbReference type="FunFam" id="1.20.1250.20:FF:000050">
    <property type="entry name" value="glucose-6-phosphate exchanger SLC37A2 isoform X1"/>
    <property type="match status" value="1"/>
</dbReference>
<feature type="transmembrane region" description="Helical" evidence="9">
    <location>
        <begin position="173"/>
        <end position="194"/>
    </location>
</feature>
<keyword evidence="3" id="KW-0813">Transport</keyword>
<evidence type="ECO:0000256" key="7">
    <source>
        <dbReference type="ARBA" id="ARBA00023136"/>
    </source>
</evidence>
<dbReference type="PANTHER" id="PTHR43184">
    <property type="entry name" value="MAJOR FACILITATOR SUPERFAMILY TRANSPORTER 16, ISOFORM B"/>
    <property type="match status" value="1"/>
</dbReference>
<feature type="transmembrane region" description="Helical" evidence="9">
    <location>
        <begin position="378"/>
        <end position="395"/>
    </location>
</feature>
<evidence type="ECO:0000256" key="2">
    <source>
        <dbReference type="ARBA" id="ARBA00009598"/>
    </source>
</evidence>
<dbReference type="PROSITE" id="PS50850">
    <property type="entry name" value="MFS"/>
    <property type="match status" value="1"/>
</dbReference>
<dbReference type="KEGG" id="bpg:Bathy12g01420"/>
<feature type="transmembrane region" description="Helical" evidence="9">
    <location>
        <begin position="352"/>
        <end position="371"/>
    </location>
</feature>
<evidence type="ECO:0000313" key="12">
    <source>
        <dbReference type="Proteomes" id="UP000198341"/>
    </source>
</evidence>
<dbReference type="GO" id="GO:0022857">
    <property type="term" value="F:transmembrane transporter activity"/>
    <property type="evidence" value="ECO:0007669"/>
    <property type="project" value="InterPro"/>
</dbReference>
<dbReference type="OrthoDB" id="3639251at2759"/>
<dbReference type="FunFam" id="1.20.1250.20:FF:000028">
    <property type="entry name" value="Sugar phosphate exchanger 3 isoform 1"/>
    <property type="match status" value="1"/>
</dbReference>
<dbReference type="Pfam" id="PF07690">
    <property type="entry name" value="MFS_1"/>
    <property type="match status" value="1"/>
</dbReference>
<feature type="transmembrane region" description="Helical" evidence="9">
    <location>
        <begin position="138"/>
        <end position="166"/>
    </location>
</feature>
<organism evidence="11 12">
    <name type="scientific">Bathycoccus prasinos</name>
    <dbReference type="NCBI Taxonomy" id="41875"/>
    <lineage>
        <taxon>Eukaryota</taxon>
        <taxon>Viridiplantae</taxon>
        <taxon>Chlorophyta</taxon>
        <taxon>Mamiellophyceae</taxon>
        <taxon>Mamiellales</taxon>
        <taxon>Bathycoccaceae</taxon>
        <taxon>Bathycoccus</taxon>
    </lineage>
</organism>
<feature type="transmembrane region" description="Helical" evidence="9">
    <location>
        <begin position="206"/>
        <end position="226"/>
    </location>
</feature>
<keyword evidence="6 9" id="KW-1133">Transmembrane helix</keyword>
<dbReference type="InterPro" id="IPR000849">
    <property type="entry name" value="Sugar_P_transporter"/>
</dbReference>